<evidence type="ECO:0000256" key="4">
    <source>
        <dbReference type="ARBA" id="ARBA00022692"/>
    </source>
</evidence>
<protein>
    <recommendedName>
        <fullName evidence="11">DUF2029 domain-containing protein</fullName>
    </recommendedName>
</protein>
<comment type="caution">
    <text evidence="9">The sequence shown here is derived from an EMBL/GenBank/DDBJ whole genome shotgun (WGS) entry which is preliminary data.</text>
</comment>
<evidence type="ECO:0000313" key="9">
    <source>
        <dbReference type="EMBL" id="MBA8948738.1"/>
    </source>
</evidence>
<feature type="transmembrane region" description="Helical" evidence="8">
    <location>
        <begin position="151"/>
        <end position="174"/>
    </location>
</feature>
<feature type="transmembrane region" description="Helical" evidence="8">
    <location>
        <begin position="310"/>
        <end position="333"/>
    </location>
</feature>
<proteinExistence type="inferred from homology"/>
<sequence length="401" mass="40226">MVVPRVGPAPALSVPPDVPRRWWEGRADVLLYAAFAAFAAGTAVVTHLPPHRVWGWCAAVAYGLGAVAAASGRPRCGPVAWGVTAGAALLPLAVLAVGGLAQPEVGVVHRAGALLLERGTPYLDTGELAAWRGYEGYNPYLPGMALFGVPWALAGIDARPLFGAVLAAALLWGARRTPPLLLASPLVALPLAVGGDDLPVIGLVCLGLALAARDRPGAAGLALGVAATLKATALPALVVCLALVVVRHRAGAGRFLGGAGGVVAVGVLPVVAVDPRGFVENVVRFPLGLAGVASPAASPLPGRLLADLGAYGHAAALAALGAAAAAMALSLLVRPPGDLRAAAGRLALGLALATALMPATRWGYLVYPAVLVVWARAAGRDRPRAVADAGRPREEVAACAA</sequence>
<organism evidence="9 10">
    <name type="scientific">Actinomadura namibiensis</name>
    <dbReference type="NCBI Taxonomy" id="182080"/>
    <lineage>
        <taxon>Bacteria</taxon>
        <taxon>Bacillati</taxon>
        <taxon>Actinomycetota</taxon>
        <taxon>Actinomycetes</taxon>
        <taxon>Streptosporangiales</taxon>
        <taxon>Thermomonosporaceae</taxon>
        <taxon>Actinomadura</taxon>
    </lineage>
</organism>
<evidence type="ECO:0000256" key="6">
    <source>
        <dbReference type="ARBA" id="ARBA00023136"/>
    </source>
</evidence>
<comment type="similarity">
    <text evidence="7">Belongs to the glycosyltransferase 87 family.</text>
</comment>
<dbReference type="RefSeq" id="WP_182841336.1">
    <property type="nucleotide sequence ID" value="NZ_JACJIA010000001.1"/>
</dbReference>
<feature type="transmembrane region" description="Helical" evidence="8">
    <location>
        <begin position="29"/>
        <end position="47"/>
    </location>
</feature>
<keyword evidence="10" id="KW-1185">Reference proteome</keyword>
<keyword evidence="6 8" id="KW-0472">Membrane</keyword>
<feature type="transmembrane region" description="Helical" evidence="8">
    <location>
        <begin position="186"/>
        <end position="212"/>
    </location>
</feature>
<dbReference type="EMBL" id="JACJIA010000001">
    <property type="protein sequence ID" value="MBA8948738.1"/>
    <property type="molecule type" value="Genomic_DNA"/>
</dbReference>
<evidence type="ECO:0000256" key="8">
    <source>
        <dbReference type="SAM" id="Phobius"/>
    </source>
</evidence>
<keyword evidence="2" id="KW-1003">Cell membrane</keyword>
<keyword evidence="4 8" id="KW-0812">Transmembrane</keyword>
<evidence type="ECO:0008006" key="11">
    <source>
        <dbReference type="Google" id="ProtNLM"/>
    </source>
</evidence>
<evidence type="ECO:0000313" key="10">
    <source>
        <dbReference type="Proteomes" id="UP000572680"/>
    </source>
</evidence>
<dbReference type="AlphaFoldDB" id="A0A7W3LIF2"/>
<evidence type="ECO:0000256" key="3">
    <source>
        <dbReference type="ARBA" id="ARBA00022679"/>
    </source>
</evidence>
<feature type="transmembrane region" description="Helical" evidence="8">
    <location>
        <begin position="345"/>
        <end position="364"/>
    </location>
</feature>
<keyword evidence="5 8" id="KW-1133">Transmembrane helix</keyword>
<dbReference type="Pfam" id="PF09594">
    <property type="entry name" value="GT87"/>
    <property type="match status" value="1"/>
</dbReference>
<evidence type="ECO:0000256" key="2">
    <source>
        <dbReference type="ARBA" id="ARBA00022475"/>
    </source>
</evidence>
<keyword evidence="3" id="KW-0808">Transferase</keyword>
<name>A0A7W3LIF2_ACTNM</name>
<accession>A0A7W3LIF2</accession>
<feature type="transmembrane region" description="Helical" evidence="8">
    <location>
        <begin position="53"/>
        <end position="72"/>
    </location>
</feature>
<feature type="transmembrane region" description="Helical" evidence="8">
    <location>
        <begin position="218"/>
        <end position="246"/>
    </location>
</feature>
<feature type="transmembrane region" description="Helical" evidence="8">
    <location>
        <begin position="255"/>
        <end position="273"/>
    </location>
</feature>
<reference evidence="9 10" key="1">
    <citation type="submission" date="2020-08" db="EMBL/GenBank/DDBJ databases">
        <title>Genomic Encyclopedia of Type Strains, Phase IV (KMG-IV): sequencing the most valuable type-strain genomes for metagenomic binning, comparative biology and taxonomic classification.</title>
        <authorList>
            <person name="Goeker M."/>
        </authorList>
    </citation>
    <scope>NUCLEOTIDE SEQUENCE [LARGE SCALE GENOMIC DNA]</scope>
    <source>
        <strain evidence="9 10">DSM 44197</strain>
    </source>
</reference>
<dbReference type="InterPro" id="IPR018584">
    <property type="entry name" value="GT87"/>
</dbReference>
<gene>
    <name evidence="9" type="ORF">HNR61_000336</name>
</gene>
<feature type="transmembrane region" description="Helical" evidence="8">
    <location>
        <begin position="79"/>
        <end position="101"/>
    </location>
</feature>
<evidence type="ECO:0000256" key="1">
    <source>
        <dbReference type="ARBA" id="ARBA00004651"/>
    </source>
</evidence>
<dbReference type="GO" id="GO:0005886">
    <property type="term" value="C:plasma membrane"/>
    <property type="evidence" value="ECO:0007669"/>
    <property type="project" value="UniProtKB-SubCell"/>
</dbReference>
<evidence type="ECO:0000256" key="7">
    <source>
        <dbReference type="ARBA" id="ARBA00024033"/>
    </source>
</evidence>
<evidence type="ECO:0000256" key="5">
    <source>
        <dbReference type="ARBA" id="ARBA00022989"/>
    </source>
</evidence>
<dbReference type="GO" id="GO:0016758">
    <property type="term" value="F:hexosyltransferase activity"/>
    <property type="evidence" value="ECO:0007669"/>
    <property type="project" value="InterPro"/>
</dbReference>
<comment type="subcellular location">
    <subcellularLocation>
        <location evidence="1">Cell membrane</location>
        <topology evidence="1">Multi-pass membrane protein</topology>
    </subcellularLocation>
</comment>
<dbReference type="Proteomes" id="UP000572680">
    <property type="component" value="Unassembled WGS sequence"/>
</dbReference>